<accession>A0A2K0JHR5</accession>
<dbReference type="AlphaFoldDB" id="A0A2K0JHR5"/>
<organism evidence="1 2">
    <name type="scientific">Salmonella enterica subsp. houtenae serovar 50:g,z51:-</name>
    <dbReference type="NCBI Taxonomy" id="1173947"/>
    <lineage>
        <taxon>Bacteria</taxon>
        <taxon>Pseudomonadati</taxon>
        <taxon>Pseudomonadota</taxon>
        <taxon>Gammaproteobacteria</taxon>
        <taxon>Enterobacterales</taxon>
        <taxon>Enterobacteriaceae</taxon>
        <taxon>Salmonella</taxon>
    </lineage>
</organism>
<protein>
    <recommendedName>
        <fullName evidence="3">Lipoprotein</fullName>
    </recommendedName>
</protein>
<dbReference type="EMBL" id="JWSP02000004">
    <property type="protein sequence ID" value="PNO34820.1"/>
    <property type="molecule type" value="Genomic_DNA"/>
</dbReference>
<sequence>MKSVKSIAVLGLTLGTVILSGCVKNQQVDEKLESYGIVKTKDPVIYKNDGQELLCKNNSDESFKMKIANIRFTPWIGLIIPFTTKTDKEQSIFIENDDVNNYMQYGIISIDNNRVAVYKNEATANSNGEELLYVYNDDKGTHAFKTKDAVIPKLSSFYDCH</sequence>
<name>A0A2K0JHR5_SALHO</name>
<evidence type="ECO:0008006" key="3">
    <source>
        <dbReference type="Google" id="ProtNLM"/>
    </source>
</evidence>
<proteinExistence type="predicted"/>
<reference evidence="2" key="1">
    <citation type="submission" date="2017-12" db="EMBL/GenBank/DDBJ databases">
        <title>FDA dAtabase for Regulatory Grade micrObial Sequences (FDA-ARGOS): Supporting development and validation of Infectious Disease Dx tests.</title>
        <authorList>
            <person name="Sichtig H."/>
            <person name="Tallon L."/>
            <person name="Sadzewicz L."/>
            <person name="Sengamalay N."/>
            <person name="Nagaraj S."/>
            <person name="Vavikolanu K."/>
            <person name="Aluvathingal J."/>
            <person name="Nadendla S."/>
            <person name="Pirone D.C."/>
            <person name="Hoffman M."/>
            <person name="Muruvanda T."/>
            <person name="Allard M."/>
            <person name="Evans P."/>
        </authorList>
    </citation>
    <scope>NUCLEOTIDE SEQUENCE [LARGE SCALE GENOMIC DNA]</scope>
    <source>
        <strain evidence="2">FDAARGOS_55</strain>
    </source>
</reference>
<comment type="caution">
    <text evidence="1">The sequence shown here is derived from an EMBL/GenBank/DDBJ whole genome shotgun (WGS) entry which is preliminary data.</text>
</comment>
<gene>
    <name evidence="1" type="ORF">RK55_017640</name>
</gene>
<evidence type="ECO:0000313" key="1">
    <source>
        <dbReference type="EMBL" id="PNO34820.1"/>
    </source>
</evidence>
<dbReference type="Proteomes" id="UP000236163">
    <property type="component" value="Unassembled WGS sequence"/>
</dbReference>
<dbReference type="PROSITE" id="PS51257">
    <property type="entry name" value="PROKAR_LIPOPROTEIN"/>
    <property type="match status" value="1"/>
</dbReference>
<evidence type="ECO:0000313" key="2">
    <source>
        <dbReference type="Proteomes" id="UP000236163"/>
    </source>
</evidence>